<evidence type="ECO:0000313" key="7">
    <source>
        <dbReference type="Proteomes" id="UP000189161"/>
    </source>
</evidence>
<evidence type="ECO:0000256" key="2">
    <source>
        <dbReference type="SAM" id="MobiDB-lite"/>
    </source>
</evidence>
<feature type="region of interest" description="Disordered" evidence="2">
    <location>
        <begin position="198"/>
        <end position="219"/>
    </location>
</feature>
<keyword evidence="3" id="KW-0812">Transmembrane</keyword>
<feature type="coiled-coil region" evidence="1">
    <location>
        <begin position="115"/>
        <end position="167"/>
    </location>
</feature>
<gene>
    <name evidence="4" type="ORF">BKK51_08615</name>
    <name evidence="5" type="ORF">BKK52_01545</name>
</gene>
<dbReference type="Proteomes" id="UP000188728">
    <property type="component" value="Unassembled WGS sequence"/>
</dbReference>
<evidence type="ECO:0000313" key="6">
    <source>
        <dbReference type="Proteomes" id="UP000188728"/>
    </source>
</evidence>
<dbReference type="RefSeq" id="WP_077474333.1">
    <property type="nucleotide sequence ID" value="NZ_MLHK01000049.1"/>
</dbReference>
<evidence type="ECO:0000313" key="4">
    <source>
        <dbReference type="EMBL" id="OOF44537.1"/>
    </source>
</evidence>
<keyword evidence="1" id="KW-0175">Coiled coil</keyword>
<comment type="caution">
    <text evidence="5">The sequence shown here is derived from an EMBL/GenBank/DDBJ whole genome shotgun (WGS) entry which is preliminary data.</text>
</comment>
<dbReference type="InterPro" id="IPR027417">
    <property type="entry name" value="P-loop_NTPase"/>
</dbReference>
<feature type="coiled-coil region" evidence="1">
    <location>
        <begin position="465"/>
        <end position="492"/>
    </location>
</feature>
<feature type="compositionally biased region" description="Basic and acidic residues" evidence="2">
    <location>
        <begin position="198"/>
        <end position="210"/>
    </location>
</feature>
<dbReference type="Gene3D" id="3.40.50.300">
    <property type="entry name" value="P-loop containing nucleotide triphosphate hydrolases"/>
    <property type="match status" value="1"/>
</dbReference>
<dbReference type="Gene3D" id="1.20.1170.10">
    <property type="match status" value="1"/>
</dbReference>
<dbReference type="EMBL" id="MLHL01000006">
    <property type="protein sequence ID" value="OOF50855.1"/>
    <property type="molecule type" value="Genomic_DNA"/>
</dbReference>
<feature type="transmembrane region" description="Helical" evidence="3">
    <location>
        <begin position="626"/>
        <end position="652"/>
    </location>
</feature>
<dbReference type="AlphaFoldDB" id="A0A1V3J6I8"/>
<feature type="transmembrane region" description="Helical" evidence="3">
    <location>
        <begin position="602"/>
        <end position="620"/>
    </location>
</feature>
<protein>
    <recommendedName>
        <fullName evidence="8">G domain-containing protein</fullName>
    </recommendedName>
</protein>
<name>A0A1V3J6I8_9PAST</name>
<evidence type="ECO:0000313" key="5">
    <source>
        <dbReference type="EMBL" id="OOF50855.1"/>
    </source>
</evidence>
<keyword evidence="3" id="KW-1133">Transmembrane helix</keyword>
<accession>A0A1V3IQM7</accession>
<dbReference type="OrthoDB" id="7375852at2"/>
<sequence length="732" mass="83467">MSEQSNLIYENLQNSIEQVIQRLSSQKYDDKVEKNVAVAVKNLNILNEQIQKEYDELKRLSEWKRFTIAFYGETNAGKSTLIEALRLLLGEPTKLESQRQFKMLAEKSGLTQDSFDKIRQEIMETERAIANVEDNLQLLTKKYAEPLMLAEVEVNRLNDLLVEIKAKQNWWQRLISWFSAPKEKFELAAAKKTLSEIQQEKHKGSAEMEQKLQSLEQTKQKAESENARILKEAEKLKQFADGQIIGDGRSDFTRDNTSFDFKYKEHEFSLIDVPGIEGDENIVLRPIEEAIKKAHAVFYVTRTPRPPQTHEGESGKKGTMEKMKEQLGVQTEVWTIYNHAVNNPRQLKIPLINQDEEEGLRALDNKLKIELEDKYCQSLVVSARPAYLALTQCIVPGSKEADEQRKFLARFTSKEKVLELSGLKNFAEKLSSTIIGNYQDKIKRSNKNKAGKVLESAISELTTLNQKFDIERKEIRSEVQNAQVQIKVLLEQFEGSLNVVGSKIIRNFERDVGEQIYEAIDSDISNDEFKHYLRNSMDLQAKNLEDNLRKKIEKEATTFETEISNIIKRANNHLKNIVKIQNHSLTLDKFDMEIKVDNGVKLFGLISSGVGVVTGAILVASNPVGWTLAFVGGVLALLGALIGAAKSVIGFFSSSYKQSQQRKQADKAIREAKSRMEPEINKILDKIKNGMREQIQPVILELETPLKQYKAVIEVLDSANKELQLISQQIKY</sequence>
<evidence type="ECO:0008006" key="8">
    <source>
        <dbReference type="Google" id="ProtNLM"/>
    </source>
</evidence>
<organism evidence="5 7">
    <name type="scientific">Rodentibacter trehalosifermentans</name>
    <dbReference type="NCBI Taxonomy" id="1908263"/>
    <lineage>
        <taxon>Bacteria</taxon>
        <taxon>Pseudomonadati</taxon>
        <taxon>Pseudomonadota</taxon>
        <taxon>Gammaproteobacteria</taxon>
        <taxon>Pasteurellales</taxon>
        <taxon>Pasteurellaceae</taxon>
        <taxon>Rodentibacter</taxon>
    </lineage>
</organism>
<keyword evidence="7" id="KW-1185">Reference proteome</keyword>
<accession>A0A1V3J6I8</accession>
<reference evidence="6 7" key="1">
    <citation type="submission" date="2016-10" db="EMBL/GenBank/DDBJ databases">
        <title>Rodentibacter gen. nov. and new species.</title>
        <authorList>
            <person name="Christensen H."/>
        </authorList>
    </citation>
    <scope>NUCLEOTIDE SEQUENCE [LARGE SCALE GENOMIC DNA]</scope>
    <source>
        <strain evidence="4 6">H1983213011</strain>
        <strain evidence="5 7">H1987082031</strain>
    </source>
</reference>
<dbReference type="EMBL" id="MLHK01000049">
    <property type="protein sequence ID" value="OOF44537.1"/>
    <property type="molecule type" value="Genomic_DNA"/>
</dbReference>
<evidence type="ECO:0000256" key="1">
    <source>
        <dbReference type="SAM" id="Coils"/>
    </source>
</evidence>
<keyword evidence="3" id="KW-0472">Membrane</keyword>
<dbReference type="SUPFAM" id="SSF52540">
    <property type="entry name" value="P-loop containing nucleoside triphosphate hydrolases"/>
    <property type="match status" value="2"/>
</dbReference>
<evidence type="ECO:0000256" key="3">
    <source>
        <dbReference type="SAM" id="Phobius"/>
    </source>
</evidence>
<dbReference type="Proteomes" id="UP000189161">
    <property type="component" value="Unassembled WGS sequence"/>
</dbReference>
<proteinExistence type="predicted"/>